<organism evidence="2 3">
    <name type="scientific">Ensete ventricosum</name>
    <name type="common">Abyssinian banana</name>
    <name type="synonym">Musa ensete</name>
    <dbReference type="NCBI Taxonomy" id="4639"/>
    <lineage>
        <taxon>Eukaryota</taxon>
        <taxon>Viridiplantae</taxon>
        <taxon>Streptophyta</taxon>
        <taxon>Embryophyta</taxon>
        <taxon>Tracheophyta</taxon>
        <taxon>Spermatophyta</taxon>
        <taxon>Magnoliopsida</taxon>
        <taxon>Liliopsida</taxon>
        <taxon>Zingiberales</taxon>
        <taxon>Musaceae</taxon>
        <taxon>Ensete</taxon>
    </lineage>
</organism>
<name>A0A426Y8J0_ENSVE</name>
<dbReference type="Proteomes" id="UP000287651">
    <property type="component" value="Unassembled WGS sequence"/>
</dbReference>
<comment type="caution">
    <text evidence="2">The sequence shown here is derived from an EMBL/GenBank/DDBJ whole genome shotgun (WGS) entry which is preliminary data.</text>
</comment>
<evidence type="ECO:0000313" key="2">
    <source>
        <dbReference type="EMBL" id="RRT48020.1"/>
    </source>
</evidence>
<dbReference type="EMBL" id="AMZH03014213">
    <property type="protein sequence ID" value="RRT48020.1"/>
    <property type="molecule type" value="Genomic_DNA"/>
</dbReference>
<dbReference type="AlphaFoldDB" id="A0A426Y8J0"/>
<accession>A0A426Y8J0</accession>
<reference evidence="2 3" key="1">
    <citation type="journal article" date="2014" name="Agronomy (Basel)">
        <title>A Draft Genome Sequence for Ensete ventricosum, the Drought-Tolerant Tree Against Hunger.</title>
        <authorList>
            <person name="Harrison J."/>
            <person name="Moore K.A."/>
            <person name="Paszkiewicz K."/>
            <person name="Jones T."/>
            <person name="Grant M."/>
            <person name="Ambacheew D."/>
            <person name="Muzemil S."/>
            <person name="Studholme D.J."/>
        </authorList>
    </citation>
    <scope>NUCLEOTIDE SEQUENCE [LARGE SCALE GENOMIC DNA]</scope>
</reference>
<evidence type="ECO:0000313" key="3">
    <source>
        <dbReference type="Proteomes" id="UP000287651"/>
    </source>
</evidence>
<feature type="region of interest" description="Disordered" evidence="1">
    <location>
        <begin position="49"/>
        <end position="152"/>
    </location>
</feature>
<feature type="compositionally biased region" description="Basic residues" evidence="1">
    <location>
        <begin position="95"/>
        <end position="106"/>
    </location>
</feature>
<evidence type="ECO:0000256" key="1">
    <source>
        <dbReference type="SAM" id="MobiDB-lite"/>
    </source>
</evidence>
<sequence>MLPLRFPNSGIRAKVFIRKINFKLRVMILNRVESFYTFLLCFRSKNNEERGRPAMANPSARAVDHGQATCKGGRPRPAPLQGRPTMAKDVGASTSKRRHSRPRPGCKGRVPVTHPQGVTANGQLARGDRQRPARKGLLPAGATAPVERVAAP</sequence>
<proteinExistence type="predicted"/>
<gene>
    <name evidence="2" type="ORF">B296_00031182</name>
</gene>
<protein>
    <submittedName>
        <fullName evidence="2">Uncharacterized protein</fullName>
    </submittedName>
</protein>